<organism evidence="1 2">
    <name type="scientific">Panagrolaimus sp. ES5</name>
    <dbReference type="NCBI Taxonomy" id="591445"/>
    <lineage>
        <taxon>Eukaryota</taxon>
        <taxon>Metazoa</taxon>
        <taxon>Ecdysozoa</taxon>
        <taxon>Nematoda</taxon>
        <taxon>Chromadorea</taxon>
        <taxon>Rhabditida</taxon>
        <taxon>Tylenchina</taxon>
        <taxon>Panagrolaimomorpha</taxon>
        <taxon>Panagrolaimoidea</taxon>
        <taxon>Panagrolaimidae</taxon>
        <taxon>Panagrolaimus</taxon>
    </lineage>
</organism>
<evidence type="ECO:0000313" key="1">
    <source>
        <dbReference type="Proteomes" id="UP000887579"/>
    </source>
</evidence>
<protein>
    <submittedName>
        <fullName evidence="2">Uncharacterized protein</fullName>
    </submittedName>
</protein>
<evidence type="ECO:0000313" key="2">
    <source>
        <dbReference type="WBParaSite" id="ES5_v2.g26404.t1"/>
    </source>
</evidence>
<sequence>MNFSGLGLIRFSVLNATKNFSRIYNPASQLNANKLVTDRNSHLKRPVFVEQSKYGKLPIICEKALPEDDDLLVDFYVTHFSLNEPLNATL</sequence>
<accession>A0AC34G9M2</accession>
<proteinExistence type="predicted"/>
<reference evidence="2" key="1">
    <citation type="submission" date="2022-11" db="UniProtKB">
        <authorList>
            <consortium name="WormBaseParasite"/>
        </authorList>
    </citation>
    <scope>IDENTIFICATION</scope>
</reference>
<name>A0AC34G9M2_9BILA</name>
<dbReference type="WBParaSite" id="ES5_v2.g26404.t1">
    <property type="protein sequence ID" value="ES5_v2.g26404.t1"/>
    <property type="gene ID" value="ES5_v2.g26404"/>
</dbReference>
<dbReference type="Proteomes" id="UP000887579">
    <property type="component" value="Unplaced"/>
</dbReference>